<dbReference type="PANTHER" id="PTHR37442">
    <property type="entry name" value="F18A1.7 PROTEIN-RELATED"/>
    <property type="match status" value="1"/>
</dbReference>
<proteinExistence type="predicted"/>
<dbReference type="EMBL" id="KN613409">
    <property type="protein sequence ID" value="KHJ74762.1"/>
    <property type="molecule type" value="Genomic_DNA"/>
</dbReference>
<dbReference type="PANTHER" id="PTHR37442:SF1">
    <property type="entry name" value="CHONDROITIN PROTEOGLYCAN 4 DOMAIN-CONTAINING PROTEIN"/>
    <property type="match status" value="1"/>
</dbReference>
<evidence type="ECO:0000313" key="3">
    <source>
        <dbReference type="Proteomes" id="UP000053660"/>
    </source>
</evidence>
<feature type="domain" description="Chondroitin proteoglycan 4" evidence="1">
    <location>
        <begin position="9"/>
        <end position="101"/>
    </location>
</feature>
<dbReference type="InterPro" id="IPR053123">
    <property type="entry name" value="CPG4-like"/>
</dbReference>
<name>A0A0B1RUB5_OESDE</name>
<reference evidence="2 3" key="1">
    <citation type="submission" date="2014-03" db="EMBL/GenBank/DDBJ databases">
        <title>Draft genome of the hookworm Oesophagostomum dentatum.</title>
        <authorList>
            <person name="Mitreva M."/>
        </authorList>
    </citation>
    <scope>NUCLEOTIDE SEQUENCE [LARGE SCALE GENOMIC DNA]</scope>
    <source>
        <strain evidence="2 3">OD-Hann</strain>
    </source>
</reference>
<gene>
    <name evidence="2" type="ORF">OESDEN_25622</name>
</gene>
<dbReference type="Pfam" id="PF15481">
    <property type="entry name" value="CPG4"/>
    <property type="match status" value="1"/>
</dbReference>
<evidence type="ECO:0000313" key="2">
    <source>
        <dbReference type="EMBL" id="KHJ74762.1"/>
    </source>
</evidence>
<dbReference type="OrthoDB" id="5819135at2759"/>
<organism evidence="2 3">
    <name type="scientific">Oesophagostomum dentatum</name>
    <name type="common">Nodular worm</name>
    <dbReference type="NCBI Taxonomy" id="61180"/>
    <lineage>
        <taxon>Eukaryota</taxon>
        <taxon>Metazoa</taxon>
        <taxon>Ecdysozoa</taxon>
        <taxon>Nematoda</taxon>
        <taxon>Chromadorea</taxon>
        <taxon>Rhabditida</taxon>
        <taxon>Rhabditina</taxon>
        <taxon>Rhabditomorpha</taxon>
        <taxon>Strongyloidea</taxon>
        <taxon>Strongylidae</taxon>
        <taxon>Oesophagostomum</taxon>
    </lineage>
</organism>
<dbReference type="AlphaFoldDB" id="A0A0B1RUB5"/>
<dbReference type="Proteomes" id="UP000053660">
    <property type="component" value="Unassembled WGS sequence"/>
</dbReference>
<protein>
    <recommendedName>
        <fullName evidence="1">Chondroitin proteoglycan 4 domain-containing protein</fullName>
    </recommendedName>
</protein>
<sequence length="125" mass="13922">MRAMGVPMCIRKCIDPFLDQVAVLWHLKNMAVNARPLCRSHAQASECLGRNPSCDTHKMFKTASKSIEQMCGERAVLFEKMRPCLEKNGDRPAQICDARCHGRSNLTSLLNHPAIQRAAKMGGDV</sequence>
<dbReference type="InterPro" id="IPR029153">
    <property type="entry name" value="CPG4"/>
</dbReference>
<evidence type="ECO:0000259" key="1">
    <source>
        <dbReference type="Pfam" id="PF15481"/>
    </source>
</evidence>
<keyword evidence="3" id="KW-1185">Reference proteome</keyword>
<feature type="non-terminal residue" evidence="2">
    <location>
        <position position="125"/>
    </location>
</feature>
<accession>A0A0B1RUB5</accession>